<evidence type="ECO:0000313" key="1">
    <source>
        <dbReference type="EMBL" id="QHT27483.1"/>
    </source>
</evidence>
<accession>A0A6C0EGD4</accession>
<name>A0A6C0EGD4_9ZZZZ</name>
<protein>
    <submittedName>
        <fullName evidence="1">Uncharacterized protein</fullName>
    </submittedName>
</protein>
<proteinExistence type="predicted"/>
<reference evidence="1" key="1">
    <citation type="journal article" date="2020" name="Nature">
        <title>Giant virus diversity and host interactions through global metagenomics.</title>
        <authorList>
            <person name="Schulz F."/>
            <person name="Roux S."/>
            <person name="Paez-Espino D."/>
            <person name="Jungbluth S."/>
            <person name="Walsh D.A."/>
            <person name="Denef V.J."/>
            <person name="McMahon K.D."/>
            <person name="Konstantinidis K.T."/>
            <person name="Eloe-Fadrosh E.A."/>
            <person name="Kyrpides N.C."/>
            <person name="Woyke T."/>
        </authorList>
    </citation>
    <scope>NUCLEOTIDE SEQUENCE</scope>
    <source>
        <strain evidence="1">GVMAG-M-3300023179-33</strain>
    </source>
</reference>
<sequence>MDKNIEKQLQQWVILDNQYKLVQEKAKELREKKSTLLESLTSNGELSTNSVINITDGRLKLVNTHTTSPLTFTYVETCLSEIIKNEDQVKKIVDYLKKRRETKTVTELKRYYNNPNNEK</sequence>
<dbReference type="InterPro" id="IPR043918">
    <property type="entry name" value="DUF5760"/>
</dbReference>
<dbReference type="EMBL" id="MN739823">
    <property type="protein sequence ID" value="QHT27483.1"/>
    <property type="molecule type" value="Genomic_DNA"/>
</dbReference>
<organism evidence="1">
    <name type="scientific">viral metagenome</name>
    <dbReference type="NCBI Taxonomy" id="1070528"/>
    <lineage>
        <taxon>unclassified sequences</taxon>
        <taxon>metagenomes</taxon>
        <taxon>organismal metagenomes</taxon>
    </lineage>
</organism>
<dbReference type="Pfam" id="PF19064">
    <property type="entry name" value="DUF5760"/>
    <property type="match status" value="1"/>
</dbReference>
<dbReference type="AlphaFoldDB" id="A0A6C0EGD4"/>